<name>A0A166LWU6_9AGAM</name>
<dbReference type="AlphaFoldDB" id="A0A166LWU6"/>
<organism evidence="1">
    <name type="scientific">Athelia psychrophila</name>
    <dbReference type="NCBI Taxonomy" id="1759441"/>
    <lineage>
        <taxon>Eukaryota</taxon>
        <taxon>Fungi</taxon>
        <taxon>Dikarya</taxon>
        <taxon>Basidiomycota</taxon>
        <taxon>Agaricomycotina</taxon>
        <taxon>Agaricomycetes</taxon>
        <taxon>Agaricomycetidae</taxon>
        <taxon>Atheliales</taxon>
        <taxon>Atheliaceae</taxon>
        <taxon>Athelia</taxon>
    </lineage>
</organism>
<evidence type="ECO:0000313" key="1">
    <source>
        <dbReference type="EMBL" id="KZP23399.1"/>
    </source>
</evidence>
<gene>
    <name evidence="1" type="ORF">FIBSPDRAFT_858308</name>
</gene>
<dbReference type="EMBL" id="KV417532">
    <property type="protein sequence ID" value="KZP23399.1"/>
    <property type="molecule type" value="Genomic_DNA"/>
</dbReference>
<protein>
    <submittedName>
        <fullName evidence="1">Uncharacterized protein</fullName>
    </submittedName>
</protein>
<proteinExistence type="predicted"/>
<accession>A0A166LWU6</accession>
<sequence>MNMVGITSTHAAFTTRSDIRFKDGNVLGADSFVFKIFSMPQPKGPTPESSPPPSEGEVTVEGCPVVHLPDTAADVAIVLQALFLRGHLVVGGPLPMIAAAACLRLGKEYKTDPLHAERSNDCVMNFHQPCTISTSAIKAL</sequence>
<reference evidence="1" key="1">
    <citation type="journal article" date="2016" name="Mol. Biol. Evol.">
        <title>Comparative Genomics of Early-Diverging Mushroom-Forming Fungi Provides Insights into the Origins of Lignocellulose Decay Capabilities.</title>
        <authorList>
            <person name="Nagy L.G."/>
            <person name="Riley R."/>
            <person name="Tritt A."/>
            <person name="Adam C."/>
            <person name="Daum C."/>
            <person name="Floudas D."/>
            <person name="Sun H."/>
            <person name="Yadav J.S."/>
            <person name="Pangilinan J."/>
            <person name="Larsson K.H."/>
            <person name="Matsuura K."/>
            <person name="Barry K."/>
            <person name="Labutti K."/>
            <person name="Kuo R."/>
            <person name="Ohm R.A."/>
            <person name="Bhattacharya S.S."/>
            <person name="Shirouzu T."/>
            <person name="Yoshinaga Y."/>
            <person name="Martin F.M."/>
            <person name="Grigoriev I.V."/>
            <person name="Hibbett D.S."/>
        </authorList>
    </citation>
    <scope>NUCLEOTIDE SEQUENCE [LARGE SCALE GENOMIC DNA]</scope>
    <source>
        <strain evidence="1">CBS 109695</strain>
    </source>
</reference>